<dbReference type="Proteomes" id="UP000199229">
    <property type="component" value="Unassembled WGS sequence"/>
</dbReference>
<protein>
    <recommendedName>
        <fullName evidence="4">DUF937 domain-containing protein</fullName>
    </recommendedName>
</protein>
<dbReference type="InterPro" id="IPR009282">
    <property type="entry name" value="DUF937"/>
</dbReference>
<sequence length="255" mass="26532">MFNLFEILQAQAGPGAQGFGQQFGLSQDQTRRAMEVLLPAFTMGLQRNAANDPMGFAQLFSLAGTPAAQPAATPQMDMLVRQLFGSPNLSQAVLQQAAGASGIAMPILKQMLPIMAGMIVAGIVHVMINQPQQAAPAPAANPFGFAPHPAWTEMMNNFLAASGLAPTPPKAPPPRAASRLKPLAGGGRTAPGKPATGPTAPAADAAPFELFQQMFQSGLDVQQENAKAMQRLFDTFWQDEAGAAPGASTGTKAAR</sequence>
<dbReference type="AlphaFoldDB" id="A0A1I2ULY4"/>
<dbReference type="STRING" id="582675.SAMN05192565_11042"/>
<gene>
    <name evidence="2" type="ORF">SAMN05192565_11042</name>
</gene>
<dbReference type="EMBL" id="FOPM01000010">
    <property type="protein sequence ID" value="SFG75791.1"/>
    <property type="molecule type" value="Genomic_DNA"/>
</dbReference>
<evidence type="ECO:0000313" key="3">
    <source>
        <dbReference type="Proteomes" id="UP000199229"/>
    </source>
</evidence>
<keyword evidence="3" id="KW-1185">Reference proteome</keyword>
<evidence type="ECO:0008006" key="4">
    <source>
        <dbReference type="Google" id="ProtNLM"/>
    </source>
</evidence>
<accession>A0A1I2ULY4</accession>
<organism evidence="2 3">
    <name type="scientific">Methylobacterium gossipiicola</name>
    <dbReference type="NCBI Taxonomy" id="582675"/>
    <lineage>
        <taxon>Bacteria</taxon>
        <taxon>Pseudomonadati</taxon>
        <taxon>Pseudomonadota</taxon>
        <taxon>Alphaproteobacteria</taxon>
        <taxon>Hyphomicrobiales</taxon>
        <taxon>Methylobacteriaceae</taxon>
        <taxon>Methylobacterium</taxon>
    </lineage>
</organism>
<dbReference type="Pfam" id="PF06078">
    <property type="entry name" value="DUF937"/>
    <property type="match status" value="1"/>
</dbReference>
<proteinExistence type="predicted"/>
<evidence type="ECO:0000313" key="2">
    <source>
        <dbReference type="EMBL" id="SFG75791.1"/>
    </source>
</evidence>
<reference evidence="3" key="1">
    <citation type="submission" date="2016-10" db="EMBL/GenBank/DDBJ databases">
        <authorList>
            <person name="Varghese N."/>
            <person name="Submissions S."/>
        </authorList>
    </citation>
    <scope>NUCLEOTIDE SEQUENCE [LARGE SCALE GENOMIC DNA]</scope>
    <source>
        <strain evidence="3">Gh-105</strain>
    </source>
</reference>
<dbReference type="RefSeq" id="WP_143103732.1">
    <property type="nucleotide sequence ID" value="NZ_FOPM01000010.1"/>
</dbReference>
<feature type="compositionally biased region" description="Low complexity" evidence="1">
    <location>
        <begin position="190"/>
        <end position="202"/>
    </location>
</feature>
<feature type="compositionally biased region" description="Pro residues" evidence="1">
    <location>
        <begin position="166"/>
        <end position="175"/>
    </location>
</feature>
<dbReference type="OrthoDB" id="5526542at2"/>
<name>A0A1I2ULY4_9HYPH</name>
<feature type="region of interest" description="Disordered" evidence="1">
    <location>
        <begin position="163"/>
        <end position="202"/>
    </location>
</feature>
<evidence type="ECO:0000256" key="1">
    <source>
        <dbReference type="SAM" id="MobiDB-lite"/>
    </source>
</evidence>